<dbReference type="InParanoid" id="U5GZ78"/>
<reference evidence="4" key="2">
    <citation type="submission" date="2010-11" db="EMBL/GenBank/DDBJ databases">
        <authorList>
            <consortium name="The Broad Institute Genome Sequencing Platform"/>
            <person name="Earl A."/>
            <person name="Ward D."/>
            <person name="Feldgarden M."/>
            <person name="Gevers D."/>
            <person name="Butler R."/>
            <person name="Young S.K."/>
            <person name="Zeng Q."/>
            <person name="Gargeya S."/>
            <person name="Fitzgerald M."/>
            <person name="Haas B."/>
            <person name="Abouelleil A."/>
            <person name="Alvarado L."/>
            <person name="Arachchi H.M."/>
            <person name="Berlin A."/>
            <person name="Brown A."/>
            <person name="Chapman S.B."/>
            <person name="Chen Z."/>
            <person name="Dunbar C."/>
            <person name="Freedman E."/>
            <person name="Gearin G."/>
            <person name="Gellesch M."/>
            <person name="Goldberg J."/>
            <person name="Griggs A."/>
            <person name="Gujja S."/>
            <person name="Heilman E."/>
            <person name="Heiman D."/>
            <person name="Howarth C."/>
            <person name="Larson L."/>
            <person name="Lui A."/>
            <person name="MacDonald P.J.P."/>
            <person name="Mehta T."/>
            <person name="Montmayeur A."/>
            <person name="Murphy C."/>
            <person name="Neiman D."/>
            <person name="Pearson M."/>
            <person name="Priest M."/>
            <person name="Roberts A."/>
            <person name="Saif S."/>
            <person name="Shea T."/>
            <person name="Shenoy N."/>
            <person name="Sisk P."/>
            <person name="Stolte C."/>
            <person name="Sykes S."/>
            <person name="White J."/>
            <person name="Yandava C."/>
            <person name="Wortman J."/>
            <person name="Nusbaum C."/>
            <person name="Birren B."/>
        </authorList>
    </citation>
    <scope>NUCLEOTIDE SEQUENCE</scope>
    <source>
        <strain evidence="4">P1A1 Lamole</strain>
    </source>
</reference>
<dbReference type="Proteomes" id="UP000017200">
    <property type="component" value="Unassembled WGS sequence"/>
</dbReference>
<evidence type="ECO:0000256" key="2">
    <source>
        <dbReference type="SAM" id="MobiDB-lite"/>
    </source>
</evidence>
<reference evidence="5" key="4">
    <citation type="submission" date="2015-06" db="UniProtKB">
        <authorList>
            <consortium name="EnsemblFungi"/>
        </authorList>
    </citation>
    <scope>IDENTIFICATION</scope>
</reference>
<keyword evidence="1" id="KW-0378">Hydrolase</keyword>
<sequence length="745" mass="79136">MTSSSPISISGRSTSHMSTRSSVAAARVASIGSGASPGVSPRTSNPTSSSSSSSPSRHLQSPTKRSLKHVSSPPCSSRMLPDHHDPTGGNNDRDTRVLRQKLSTTSVQDPDNHDDGRDGEFGNARRVQTGPPSLSPNLSRINLTKRSTETNGGEPSDIAVETSSTPIIDQDVAHWPQSTARARLTASPGASAPSAEEQQTHFNRMPHGLNQALSRLSSQHVLSEYNVLKRLVATSSAPSANPPPLPHYHQASRSTQSVTLTRSFSSPSSSSIASMPSTLYARPSSIAAPVATATRGPWSRLTTSAAPARPELTRAVTTARWCPNPIQRDSMDIGHAASLSSCEQLPTTSPGKASSSLAVTGLGLEALDMAQTTRNAVCKRVSHELCPTPTITIPPESRELRLDASIVQQATTEPPLPALPSMPPSVGDGLMAGMRMINGVAVKTSVSHPMNISALIPPEAIPWLATSIFGQSMSSTKSRTPLAPSSSLHINSMRGEAVTTPPFILELPSYGDFCKWVIHGPGAISTGQLSPTESKKSALGLISTDPRLGNFLLSSCPGKKVRMGGIAQGSGGRSAICRDVVLDLQRAKDEGVGIVICCLDDTELAFLGSPWHEYAQACDELDLSVIRIPMVEGFAPSSAASLDAQLGRIIREHTLRGESVLAHCRGGIGRAGLVATCWMLKMGFISGDAERFEESDPMSIVERVIEVIRKRRSIKSIETPIQVAFLLDYVLYLQREAVLVRAQAL</sequence>
<gene>
    <name evidence="4" type="ORF">MVLG_00482</name>
</gene>
<dbReference type="InterPro" id="IPR057023">
    <property type="entry name" value="PTP-SAK"/>
</dbReference>
<dbReference type="AlphaFoldDB" id="U5GZ78"/>
<protein>
    <recommendedName>
        <fullName evidence="3">Tyrosine specific protein phosphatases domain-containing protein</fullName>
    </recommendedName>
</protein>
<feature type="region of interest" description="Disordered" evidence="2">
    <location>
        <begin position="1"/>
        <end position="139"/>
    </location>
</feature>
<accession>U5GZ78</accession>
<feature type="compositionally biased region" description="Basic and acidic residues" evidence="2">
    <location>
        <begin position="80"/>
        <end position="97"/>
    </location>
</feature>
<evidence type="ECO:0000259" key="3">
    <source>
        <dbReference type="PROSITE" id="PS50056"/>
    </source>
</evidence>
<feature type="compositionally biased region" description="Polar residues" evidence="2">
    <location>
        <begin position="130"/>
        <end position="139"/>
    </location>
</feature>
<reference evidence="4 6" key="3">
    <citation type="journal article" date="2015" name="BMC Genomics">
        <title>Sex and parasites: genomic and transcriptomic analysis of Microbotryum lychnidis-dioicae, the biotrophic and plant-castrating anther smut fungus.</title>
        <authorList>
            <person name="Perlin M.H."/>
            <person name="Amselem J."/>
            <person name="Fontanillas E."/>
            <person name="Toh S.S."/>
            <person name="Chen Z."/>
            <person name="Goldberg J."/>
            <person name="Duplessis S."/>
            <person name="Henrissat B."/>
            <person name="Young S."/>
            <person name="Zeng Q."/>
            <person name="Aguileta G."/>
            <person name="Petit E."/>
            <person name="Badouin H."/>
            <person name="Andrews J."/>
            <person name="Razeeq D."/>
            <person name="Gabaldon T."/>
            <person name="Quesneville H."/>
            <person name="Giraud T."/>
            <person name="Hood M.E."/>
            <person name="Schultz D.J."/>
            <person name="Cuomo C.A."/>
        </authorList>
    </citation>
    <scope>NUCLEOTIDE SEQUENCE [LARGE SCALE GENOMIC DNA]</scope>
    <source>
        <strain evidence="6">p1A1 Lamole</strain>
        <strain evidence="4">P1A1 Lamole</strain>
    </source>
</reference>
<dbReference type="EMBL" id="GL541644">
    <property type="protein sequence ID" value="KDE09587.1"/>
    <property type="molecule type" value="Genomic_DNA"/>
</dbReference>
<dbReference type="HOGENOM" id="CLU_373065_0_0_1"/>
<dbReference type="InterPro" id="IPR050561">
    <property type="entry name" value="PTP"/>
</dbReference>
<dbReference type="InterPro" id="IPR029021">
    <property type="entry name" value="Prot-tyrosine_phosphatase-like"/>
</dbReference>
<evidence type="ECO:0000313" key="5">
    <source>
        <dbReference type="EnsemblFungi" id="MVLG_00482T0"/>
    </source>
</evidence>
<feature type="compositionally biased region" description="Polar residues" evidence="2">
    <location>
        <begin position="251"/>
        <end position="262"/>
    </location>
</feature>
<keyword evidence="6" id="KW-1185">Reference proteome</keyword>
<name>U5GZ78_USTV1</name>
<evidence type="ECO:0000313" key="4">
    <source>
        <dbReference type="EMBL" id="KDE09587.1"/>
    </source>
</evidence>
<feature type="compositionally biased region" description="Basic and acidic residues" evidence="2">
    <location>
        <begin position="110"/>
        <end position="120"/>
    </location>
</feature>
<reference evidence="6" key="1">
    <citation type="submission" date="2010-11" db="EMBL/GenBank/DDBJ databases">
        <title>The genome sequence of Microbotryum violaceum strain p1A1 Lamole.</title>
        <authorList>
            <person name="Cuomo C."/>
            <person name="Perlin M."/>
            <person name="Young S.K."/>
            <person name="Zeng Q."/>
            <person name="Gargeya S."/>
            <person name="Alvarado L."/>
            <person name="Berlin A."/>
            <person name="Chapman S.B."/>
            <person name="Chen Z."/>
            <person name="Freedman E."/>
            <person name="Gellesch M."/>
            <person name="Goldberg J."/>
            <person name="Griggs A."/>
            <person name="Gujja S."/>
            <person name="Heilman E."/>
            <person name="Heiman D."/>
            <person name="Howarth C."/>
            <person name="Mehta T."/>
            <person name="Neiman D."/>
            <person name="Pearson M."/>
            <person name="Roberts A."/>
            <person name="Saif S."/>
            <person name="Shea T."/>
            <person name="Shenoy N."/>
            <person name="Sisk P."/>
            <person name="Stolte C."/>
            <person name="Sykes S."/>
            <person name="White J."/>
            <person name="Yandava C."/>
            <person name="Haas B."/>
            <person name="Nusbaum C."/>
            <person name="Birren B."/>
        </authorList>
    </citation>
    <scope>NUCLEOTIDE SEQUENCE [LARGE SCALE GENOMIC DNA]</scope>
    <source>
        <strain evidence="6">p1A1 Lamole</strain>
    </source>
</reference>
<proteinExistence type="predicted"/>
<dbReference type="Gene3D" id="3.90.190.10">
    <property type="entry name" value="Protein tyrosine phosphatase superfamily"/>
    <property type="match status" value="1"/>
</dbReference>
<dbReference type="GO" id="GO:0016791">
    <property type="term" value="F:phosphatase activity"/>
    <property type="evidence" value="ECO:0007669"/>
    <property type="project" value="UniProtKB-ARBA"/>
</dbReference>
<dbReference type="OrthoDB" id="266663at2759"/>
<dbReference type="PANTHER" id="PTHR23339">
    <property type="entry name" value="TYROSINE SPECIFIC PROTEIN PHOSPHATASE AND DUAL SPECIFICITY PROTEIN PHOSPHATASE"/>
    <property type="match status" value="1"/>
</dbReference>
<dbReference type="EnsemblFungi" id="MVLG_00482T0">
    <property type="protein sequence ID" value="MVLG_00482T0"/>
    <property type="gene ID" value="MVLG_00482"/>
</dbReference>
<dbReference type="Pfam" id="PF22784">
    <property type="entry name" value="PTP-SAK"/>
    <property type="match status" value="1"/>
</dbReference>
<dbReference type="PROSITE" id="PS50056">
    <property type="entry name" value="TYR_PHOSPHATASE_2"/>
    <property type="match status" value="1"/>
</dbReference>
<evidence type="ECO:0000313" key="6">
    <source>
        <dbReference type="Proteomes" id="UP000017200"/>
    </source>
</evidence>
<feature type="domain" description="Tyrosine specific protein phosphatases" evidence="3">
    <location>
        <begin position="644"/>
        <end position="712"/>
    </location>
</feature>
<dbReference type="InterPro" id="IPR000387">
    <property type="entry name" value="Tyr_Pase_dom"/>
</dbReference>
<feature type="region of interest" description="Disordered" evidence="2">
    <location>
        <begin position="237"/>
        <end position="274"/>
    </location>
</feature>
<feature type="compositionally biased region" description="Low complexity" evidence="2">
    <location>
        <begin position="263"/>
        <end position="274"/>
    </location>
</feature>
<feature type="compositionally biased region" description="Low complexity" evidence="2">
    <location>
        <begin position="1"/>
        <end position="57"/>
    </location>
</feature>
<organism evidence="4">
    <name type="scientific">Microbotryum lychnidis-dioicae (strain p1A1 Lamole / MvSl-1064)</name>
    <name type="common">Anther smut fungus</name>
    <dbReference type="NCBI Taxonomy" id="683840"/>
    <lineage>
        <taxon>Eukaryota</taxon>
        <taxon>Fungi</taxon>
        <taxon>Dikarya</taxon>
        <taxon>Basidiomycota</taxon>
        <taxon>Pucciniomycotina</taxon>
        <taxon>Microbotryomycetes</taxon>
        <taxon>Microbotryales</taxon>
        <taxon>Microbotryaceae</taxon>
        <taxon>Microbotryum</taxon>
    </lineage>
</organism>
<dbReference type="SUPFAM" id="SSF52799">
    <property type="entry name" value="(Phosphotyrosine protein) phosphatases II"/>
    <property type="match status" value="1"/>
</dbReference>
<evidence type="ECO:0000256" key="1">
    <source>
        <dbReference type="ARBA" id="ARBA00022801"/>
    </source>
</evidence>
<dbReference type="EMBL" id="AEIJ01000036">
    <property type="status" value="NOT_ANNOTATED_CDS"/>
    <property type="molecule type" value="Genomic_DNA"/>
</dbReference>